<dbReference type="Proteomes" id="UP001596098">
    <property type="component" value="Unassembled WGS sequence"/>
</dbReference>
<accession>A0ABW1QY22</accession>
<keyword evidence="1" id="KW-0812">Transmembrane</keyword>
<evidence type="ECO:0000256" key="1">
    <source>
        <dbReference type="SAM" id="Phobius"/>
    </source>
</evidence>
<evidence type="ECO:0000313" key="2">
    <source>
        <dbReference type="EMBL" id="MFC6154356.1"/>
    </source>
</evidence>
<keyword evidence="1" id="KW-0472">Membrane</keyword>
<dbReference type="RefSeq" id="WP_128221470.1">
    <property type="nucleotide sequence ID" value="NZ_CP034929.1"/>
</dbReference>
<name>A0ABW1QY22_9ACTN</name>
<dbReference type="EMBL" id="JBHSQI010000005">
    <property type="protein sequence ID" value="MFC6154356.1"/>
    <property type="molecule type" value="Genomic_DNA"/>
</dbReference>
<reference evidence="3" key="1">
    <citation type="journal article" date="2019" name="Int. J. Syst. Evol. Microbiol.">
        <title>The Global Catalogue of Microorganisms (GCM) 10K type strain sequencing project: providing services to taxonomists for standard genome sequencing and annotation.</title>
        <authorList>
            <consortium name="The Broad Institute Genomics Platform"/>
            <consortium name="The Broad Institute Genome Sequencing Center for Infectious Disease"/>
            <person name="Wu L."/>
            <person name="Ma J."/>
        </authorList>
    </citation>
    <scope>NUCLEOTIDE SEQUENCE [LARGE SCALE GENOMIC DNA]</scope>
    <source>
        <strain evidence="3">DFY28</strain>
    </source>
</reference>
<proteinExistence type="predicted"/>
<keyword evidence="3" id="KW-1185">Reference proteome</keyword>
<protein>
    <recommendedName>
        <fullName evidence="4">DUF2530 domain-containing protein</fullName>
    </recommendedName>
</protein>
<gene>
    <name evidence="2" type="ORF">ACFPWU_11870</name>
</gene>
<feature type="transmembrane region" description="Helical" evidence="1">
    <location>
        <begin position="43"/>
        <end position="62"/>
    </location>
</feature>
<evidence type="ECO:0000313" key="3">
    <source>
        <dbReference type="Proteomes" id="UP001596098"/>
    </source>
</evidence>
<organism evidence="2 3">
    <name type="scientific">Nocardioides yefusunii</name>
    <dbReference type="NCBI Taxonomy" id="2500546"/>
    <lineage>
        <taxon>Bacteria</taxon>
        <taxon>Bacillati</taxon>
        <taxon>Actinomycetota</taxon>
        <taxon>Actinomycetes</taxon>
        <taxon>Propionibacteriales</taxon>
        <taxon>Nocardioidaceae</taxon>
        <taxon>Nocardioides</taxon>
    </lineage>
</organism>
<feature type="transmembrane region" description="Helical" evidence="1">
    <location>
        <begin position="74"/>
        <end position="94"/>
    </location>
</feature>
<comment type="caution">
    <text evidence="2">The sequence shown here is derived from an EMBL/GenBank/DDBJ whole genome shotgun (WGS) entry which is preliminary data.</text>
</comment>
<keyword evidence="1" id="KW-1133">Transmembrane helix</keyword>
<evidence type="ECO:0008006" key="4">
    <source>
        <dbReference type="Google" id="ProtNLM"/>
    </source>
</evidence>
<sequence>MNAPDHQHHQDPQHTVFLDDVLSDVDEPVALQESTGGLHPLHVNHLVWGLVLAGLLVVWGLATTEVLPTDDLRWLLPVPWLVAGGAGLVAAVLGSRRRTHP</sequence>